<dbReference type="SUPFAM" id="SSF55277">
    <property type="entry name" value="GYF domain"/>
    <property type="match status" value="1"/>
</dbReference>
<evidence type="ECO:0000313" key="1">
    <source>
        <dbReference type="EMBL" id="GMR30274.1"/>
    </source>
</evidence>
<evidence type="ECO:0000313" key="2">
    <source>
        <dbReference type="Proteomes" id="UP001328107"/>
    </source>
</evidence>
<dbReference type="AlphaFoldDB" id="A0AAN5C625"/>
<feature type="non-terminal residue" evidence="1">
    <location>
        <position position="1"/>
    </location>
</feature>
<comment type="caution">
    <text evidence="1">The sequence shown here is derived from an EMBL/GenBank/DDBJ whole genome shotgun (WGS) entry which is preliminary data.</text>
</comment>
<sequence length="113" mass="13121">SDAPSTCCIFFKDKQNELKGPFTEHQVQEGYRKKCFDASFPFCFLKEGEKPREDTPFHTLAELTIHNGFGAPFSIPPDVIFNRAYDSPKERLLWLEKCFRNSLRRFIVVASKI</sequence>
<proteinExistence type="predicted"/>
<dbReference type="EMBL" id="BTRK01000001">
    <property type="protein sequence ID" value="GMR30274.1"/>
    <property type="molecule type" value="Genomic_DNA"/>
</dbReference>
<name>A0AAN5C625_9BILA</name>
<protein>
    <submittedName>
        <fullName evidence="1">Uncharacterized protein</fullName>
    </submittedName>
</protein>
<accession>A0AAN5C625</accession>
<gene>
    <name evidence="1" type="ORF">PMAYCL1PPCAC_00469</name>
</gene>
<dbReference type="InterPro" id="IPR035445">
    <property type="entry name" value="GYF-like_dom_sf"/>
</dbReference>
<organism evidence="1 2">
    <name type="scientific">Pristionchus mayeri</name>
    <dbReference type="NCBI Taxonomy" id="1317129"/>
    <lineage>
        <taxon>Eukaryota</taxon>
        <taxon>Metazoa</taxon>
        <taxon>Ecdysozoa</taxon>
        <taxon>Nematoda</taxon>
        <taxon>Chromadorea</taxon>
        <taxon>Rhabditida</taxon>
        <taxon>Rhabditina</taxon>
        <taxon>Diplogasteromorpha</taxon>
        <taxon>Diplogasteroidea</taxon>
        <taxon>Neodiplogasteridae</taxon>
        <taxon>Pristionchus</taxon>
    </lineage>
</organism>
<reference evidence="2" key="1">
    <citation type="submission" date="2022-10" db="EMBL/GenBank/DDBJ databases">
        <title>Genome assembly of Pristionchus species.</title>
        <authorList>
            <person name="Yoshida K."/>
            <person name="Sommer R.J."/>
        </authorList>
    </citation>
    <scope>NUCLEOTIDE SEQUENCE [LARGE SCALE GENOMIC DNA]</scope>
    <source>
        <strain evidence="2">RS5460</strain>
    </source>
</reference>
<dbReference type="Gene3D" id="3.30.1490.40">
    <property type="match status" value="1"/>
</dbReference>
<keyword evidence="2" id="KW-1185">Reference proteome</keyword>
<dbReference type="Proteomes" id="UP001328107">
    <property type="component" value="Unassembled WGS sequence"/>
</dbReference>